<gene>
    <name evidence="14" type="ORF">TMSB3V08_LOCUS6002</name>
</gene>
<feature type="region of interest" description="Disordered" evidence="12">
    <location>
        <begin position="126"/>
        <end position="165"/>
    </location>
</feature>
<proteinExistence type="inferred from homology"/>
<dbReference type="FunFam" id="3.30.160.60:FF:000065">
    <property type="entry name" value="B-cell CLL/lymphoma 6, member B"/>
    <property type="match status" value="1"/>
</dbReference>
<dbReference type="SMART" id="SM00355">
    <property type="entry name" value="ZnF_C2H2"/>
    <property type="match status" value="8"/>
</dbReference>
<dbReference type="InterPro" id="IPR036236">
    <property type="entry name" value="Znf_C2H2_sf"/>
</dbReference>
<dbReference type="GO" id="GO:0008270">
    <property type="term" value="F:zinc ion binding"/>
    <property type="evidence" value="ECO:0007669"/>
    <property type="project" value="UniProtKB-KW"/>
</dbReference>
<dbReference type="InterPro" id="IPR013087">
    <property type="entry name" value="Znf_C2H2_type"/>
</dbReference>
<evidence type="ECO:0000256" key="12">
    <source>
        <dbReference type="SAM" id="MobiDB-lite"/>
    </source>
</evidence>
<dbReference type="FunFam" id="3.30.160.60:FF:000446">
    <property type="entry name" value="Zinc finger protein"/>
    <property type="match status" value="1"/>
</dbReference>
<keyword evidence="10" id="KW-0539">Nucleus</keyword>
<keyword evidence="6 11" id="KW-0863">Zinc-finger</keyword>
<evidence type="ECO:0000259" key="13">
    <source>
        <dbReference type="PROSITE" id="PS50157"/>
    </source>
</evidence>
<keyword evidence="9" id="KW-0804">Transcription</keyword>
<organism evidence="14">
    <name type="scientific">Timema monikensis</name>
    <dbReference type="NCBI Taxonomy" id="170555"/>
    <lineage>
        <taxon>Eukaryota</taxon>
        <taxon>Metazoa</taxon>
        <taxon>Ecdysozoa</taxon>
        <taxon>Arthropoda</taxon>
        <taxon>Hexapoda</taxon>
        <taxon>Insecta</taxon>
        <taxon>Pterygota</taxon>
        <taxon>Neoptera</taxon>
        <taxon>Polyneoptera</taxon>
        <taxon>Phasmatodea</taxon>
        <taxon>Timematodea</taxon>
        <taxon>Timematoidea</taxon>
        <taxon>Timematidae</taxon>
        <taxon>Timema</taxon>
    </lineage>
</organism>
<comment type="subcellular location">
    <subcellularLocation>
        <location evidence="2">Nucleus</location>
    </subcellularLocation>
</comment>
<feature type="compositionally biased region" description="Low complexity" evidence="12">
    <location>
        <begin position="1"/>
        <end position="15"/>
    </location>
</feature>
<dbReference type="PROSITE" id="PS50157">
    <property type="entry name" value="ZINC_FINGER_C2H2_2"/>
    <property type="match status" value="8"/>
</dbReference>
<evidence type="ECO:0000256" key="6">
    <source>
        <dbReference type="ARBA" id="ARBA00022771"/>
    </source>
</evidence>
<evidence type="ECO:0000256" key="9">
    <source>
        <dbReference type="ARBA" id="ARBA00023163"/>
    </source>
</evidence>
<dbReference type="FunFam" id="3.30.160.60:FF:002343">
    <property type="entry name" value="Zinc finger protein 33A"/>
    <property type="match status" value="1"/>
</dbReference>
<feature type="compositionally biased region" description="Low complexity" evidence="12">
    <location>
        <begin position="369"/>
        <end position="381"/>
    </location>
</feature>
<evidence type="ECO:0000256" key="1">
    <source>
        <dbReference type="ARBA" id="ARBA00003767"/>
    </source>
</evidence>
<name>A0A7R9HNU9_9NEOP</name>
<dbReference type="FunFam" id="3.30.160.60:FF:000193">
    <property type="entry name" value="Zinc finger protein 300"/>
    <property type="match status" value="1"/>
</dbReference>
<evidence type="ECO:0000313" key="14">
    <source>
        <dbReference type="EMBL" id="CAD7429222.1"/>
    </source>
</evidence>
<feature type="domain" description="C2H2-type" evidence="13">
    <location>
        <begin position="453"/>
        <end position="480"/>
    </location>
</feature>
<accession>A0A7R9HNU9</accession>
<dbReference type="GO" id="GO:0000978">
    <property type="term" value="F:RNA polymerase II cis-regulatory region sequence-specific DNA binding"/>
    <property type="evidence" value="ECO:0007669"/>
    <property type="project" value="TreeGrafter"/>
</dbReference>
<dbReference type="FunFam" id="3.30.160.60:FF:000060">
    <property type="entry name" value="zinc finger protein 436"/>
    <property type="match status" value="1"/>
</dbReference>
<evidence type="ECO:0000256" key="8">
    <source>
        <dbReference type="ARBA" id="ARBA00023015"/>
    </source>
</evidence>
<feature type="region of interest" description="Disordered" evidence="12">
    <location>
        <begin position="353"/>
        <end position="391"/>
    </location>
</feature>
<feature type="region of interest" description="Disordered" evidence="12">
    <location>
        <begin position="1"/>
        <end position="25"/>
    </location>
</feature>
<evidence type="ECO:0000256" key="11">
    <source>
        <dbReference type="PROSITE-ProRule" id="PRU00042"/>
    </source>
</evidence>
<dbReference type="SUPFAM" id="SSF57667">
    <property type="entry name" value="beta-beta-alpha zinc fingers"/>
    <property type="match status" value="4"/>
</dbReference>
<evidence type="ECO:0000256" key="10">
    <source>
        <dbReference type="ARBA" id="ARBA00023242"/>
    </source>
</evidence>
<keyword evidence="4" id="KW-0479">Metal-binding</keyword>
<dbReference type="PROSITE" id="PS00028">
    <property type="entry name" value="ZINC_FINGER_C2H2_1"/>
    <property type="match status" value="8"/>
</dbReference>
<dbReference type="PANTHER" id="PTHR23226">
    <property type="entry name" value="ZINC FINGER AND SCAN DOMAIN-CONTAINING"/>
    <property type="match status" value="1"/>
</dbReference>
<feature type="domain" description="C2H2-type" evidence="13">
    <location>
        <begin position="236"/>
        <end position="263"/>
    </location>
</feature>
<dbReference type="GO" id="GO:0000981">
    <property type="term" value="F:DNA-binding transcription factor activity, RNA polymerase II-specific"/>
    <property type="evidence" value="ECO:0007669"/>
    <property type="project" value="TreeGrafter"/>
</dbReference>
<dbReference type="FunFam" id="3.30.160.60:FF:000624">
    <property type="entry name" value="zinc finger protein 697"/>
    <property type="match status" value="1"/>
</dbReference>
<comment type="similarity">
    <text evidence="3">Belongs to the krueppel C2H2-type zinc-finger protein family.</text>
</comment>
<evidence type="ECO:0000256" key="7">
    <source>
        <dbReference type="ARBA" id="ARBA00022833"/>
    </source>
</evidence>
<dbReference type="Pfam" id="PF00096">
    <property type="entry name" value="zf-C2H2"/>
    <property type="match status" value="6"/>
</dbReference>
<feature type="compositionally biased region" description="Low complexity" evidence="12">
    <location>
        <begin position="621"/>
        <end position="638"/>
    </location>
</feature>
<feature type="domain" description="C2H2-type" evidence="13">
    <location>
        <begin position="481"/>
        <end position="508"/>
    </location>
</feature>
<evidence type="ECO:0000256" key="4">
    <source>
        <dbReference type="ARBA" id="ARBA00022723"/>
    </source>
</evidence>
<feature type="region of interest" description="Disordered" evidence="12">
    <location>
        <begin position="589"/>
        <end position="638"/>
    </location>
</feature>
<dbReference type="PANTHER" id="PTHR23226:SF416">
    <property type="entry name" value="FI01424P"/>
    <property type="match status" value="1"/>
</dbReference>
<dbReference type="GO" id="GO:0005634">
    <property type="term" value="C:nucleus"/>
    <property type="evidence" value="ECO:0007669"/>
    <property type="project" value="UniProtKB-SubCell"/>
</dbReference>
<dbReference type="Gene3D" id="3.30.160.60">
    <property type="entry name" value="Classic Zinc Finger"/>
    <property type="match status" value="8"/>
</dbReference>
<feature type="domain" description="C2H2-type" evidence="13">
    <location>
        <begin position="537"/>
        <end position="564"/>
    </location>
</feature>
<feature type="domain" description="C2H2-type" evidence="13">
    <location>
        <begin position="509"/>
        <end position="536"/>
    </location>
</feature>
<feature type="compositionally biased region" description="Low complexity" evidence="12">
    <location>
        <begin position="353"/>
        <end position="362"/>
    </location>
</feature>
<evidence type="ECO:0000256" key="5">
    <source>
        <dbReference type="ARBA" id="ARBA00022737"/>
    </source>
</evidence>
<evidence type="ECO:0000256" key="2">
    <source>
        <dbReference type="ARBA" id="ARBA00004123"/>
    </source>
</evidence>
<dbReference type="EMBL" id="OB794010">
    <property type="protein sequence ID" value="CAD7429222.1"/>
    <property type="molecule type" value="Genomic_DNA"/>
</dbReference>
<feature type="domain" description="C2H2-type" evidence="13">
    <location>
        <begin position="565"/>
        <end position="587"/>
    </location>
</feature>
<feature type="compositionally biased region" description="Low complexity" evidence="12">
    <location>
        <begin position="137"/>
        <end position="154"/>
    </location>
</feature>
<feature type="domain" description="C2H2-type" evidence="13">
    <location>
        <begin position="277"/>
        <end position="305"/>
    </location>
</feature>
<dbReference type="AlphaFoldDB" id="A0A7R9HNU9"/>
<keyword evidence="5" id="KW-0677">Repeat</keyword>
<evidence type="ECO:0000256" key="3">
    <source>
        <dbReference type="ARBA" id="ARBA00006991"/>
    </source>
</evidence>
<keyword evidence="7" id="KW-0862">Zinc</keyword>
<reference evidence="14" key="1">
    <citation type="submission" date="2020-11" db="EMBL/GenBank/DDBJ databases">
        <authorList>
            <person name="Tran Van P."/>
        </authorList>
    </citation>
    <scope>NUCLEOTIDE SEQUENCE</scope>
</reference>
<sequence length="669" mass="72467">MALESNSWLASNNSANRDHTGVVKTRDEQLGQKPCTLRCDDNDSVANYCPQVTQQHTATQNFVGGGEDVVTQSQQRGLLKIPSSVGKCSMFTQTEHTNRFTQTEQPSNRYGGSCLETGNTVCKTDSTTAMFDPSSLQQQQQQQQQGTNNTQQQQMYTDTKKDAGDKSANTVEFPFCYNVNMLQKVHQQQGGSTTGVPVGALTGDDKGCYRFDVAQPFGYNYALVNQMSLAAAASTFKCDVCGLVFGHLSLLNHHKRIHTSVNSVNAGTQSSGNERQYTCDICGACFNLAGELKSHKTGMHGKSHTHANHTHVKCCDSCGVELNTCEHHKGKKGKFVKCESCLDIAGSNSSGSMNNGGAFSGNSSGGEGNSNNSPPGVVNNGDIKPGHHPVKRRGMGSVTKCHKCNGSGLIFIGGIRNNSSVDKPFHCNVCDGTFSRYSSLWSHKRLHSGDKPFKCETCGLAFAKAAYLKNHGRVHTGEKPFKCAVCGMQFSQSPHLKNHERIHSGERPYQCEVCDKTFARHSTLWNHRRIHTGEKPYRCEVCGSAFNQATHLKNHAKVHTGEKPHRCDICDVGFADRFALKRHRGIHEKYGRTAPNTGPNGTNNSTNGASSQTGVPQGSVGATNAGNPANIGNPNGTAAQQQTMEELYKCEVGGPIAFPGCSRPHEDKQ</sequence>
<keyword evidence="8" id="KW-0805">Transcription regulation</keyword>
<protein>
    <recommendedName>
        <fullName evidence="13">C2H2-type domain-containing protein</fullName>
    </recommendedName>
</protein>
<feature type="compositionally biased region" description="Low complexity" evidence="12">
    <location>
        <begin position="592"/>
        <end position="614"/>
    </location>
</feature>
<feature type="compositionally biased region" description="Basic and acidic residues" evidence="12">
    <location>
        <begin position="16"/>
        <end position="25"/>
    </location>
</feature>
<feature type="domain" description="C2H2-type" evidence="13">
    <location>
        <begin position="425"/>
        <end position="452"/>
    </location>
</feature>
<comment type="function">
    <text evidence="1">May be involved in transcriptional regulation.</text>
</comment>